<dbReference type="AlphaFoldDB" id="A0AA42BTG8"/>
<dbReference type="Proteomes" id="UP001156102">
    <property type="component" value="Unassembled WGS sequence"/>
</dbReference>
<accession>A0AA42BTG8</accession>
<comment type="caution">
    <text evidence="2">The sequence shown here is derived from an EMBL/GenBank/DDBJ whole genome shotgun (WGS) entry which is preliminary data.</text>
</comment>
<dbReference type="GO" id="GO:0043856">
    <property type="term" value="F:anti-sigma factor antagonist activity"/>
    <property type="evidence" value="ECO:0007669"/>
    <property type="project" value="TreeGrafter"/>
</dbReference>
<evidence type="ECO:0000313" key="2">
    <source>
        <dbReference type="EMBL" id="MCP8969463.1"/>
    </source>
</evidence>
<dbReference type="InterPro" id="IPR002645">
    <property type="entry name" value="STAS_dom"/>
</dbReference>
<gene>
    <name evidence="2" type="ORF">NK662_13085</name>
</gene>
<dbReference type="EMBL" id="JANCLT010000006">
    <property type="protein sequence ID" value="MCP8969463.1"/>
    <property type="molecule type" value="Genomic_DNA"/>
</dbReference>
<dbReference type="PROSITE" id="PS50801">
    <property type="entry name" value="STAS"/>
    <property type="match status" value="1"/>
</dbReference>
<sequence length="129" mass="14585">MNKEMYGKEAELKVESHYDYVKVSLNGALVYGKTNEVKEQLADIAQPDKEYILDLSWLQSIDSVGFGVIINFAKKAGSKNIAVIVKDALIRELFSISKLHLLFPVEHTLEGAVKALQEKKQTKLQLEEY</sequence>
<dbReference type="Gene3D" id="3.30.750.24">
    <property type="entry name" value="STAS domain"/>
    <property type="match status" value="1"/>
</dbReference>
<dbReference type="RefSeq" id="WP_254759385.1">
    <property type="nucleotide sequence ID" value="NZ_JANCLT010000006.1"/>
</dbReference>
<organism evidence="2 3">
    <name type="scientific">Ectobacillus ponti</name>
    <dbReference type="NCBI Taxonomy" id="2961894"/>
    <lineage>
        <taxon>Bacteria</taxon>
        <taxon>Bacillati</taxon>
        <taxon>Bacillota</taxon>
        <taxon>Bacilli</taxon>
        <taxon>Bacillales</taxon>
        <taxon>Bacillaceae</taxon>
        <taxon>Ectobacillus</taxon>
    </lineage>
</organism>
<proteinExistence type="predicted"/>
<dbReference type="SUPFAM" id="SSF52091">
    <property type="entry name" value="SpoIIaa-like"/>
    <property type="match status" value="1"/>
</dbReference>
<dbReference type="InterPro" id="IPR036513">
    <property type="entry name" value="STAS_dom_sf"/>
</dbReference>
<dbReference type="PANTHER" id="PTHR33495">
    <property type="entry name" value="ANTI-SIGMA FACTOR ANTAGONIST TM_1081-RELATED-RELATED"/>
    <property type="match status" value="1"/>
</dbReference>
<name>A0AA42BTG8_9BACI</name>
<evidence type="ECO:0000313" key="3">
    <source>
        <dbReference type="Proteomes" id="UP001156102"/>
    </source>
</evidence>
<feature type="domain" description="STAS" evidence="1">
    <location>
        <begin position="10"/>
        <end position="116"/>
    </location>
</feature>
<reference evidence="2" key="1">
    <citation type="submission" date="2022-07" db="EMBL/GenBank/DDBJ databases">
        <authorList>
            <person name="Li W.-J."/>
            <person name="Deng Q.-Q."/>
        </authorList>
    </citation>
    <scope>NUCLEOTIDE SEQUENCE</scope>
    <source>
        <strain evidence="2">SYSU M60031</strain>
    </source>
</reference>
<dbReference type="CDD" id="cd07043">
    <property type="entry name" value="STAS_anti-anti-sigma_factors"/>
    <property type="match status" value="1"/>
</dbReference>
<keyword evidence="3" id="KW-1185">Reference proteome</keyword>
<dbReference type="Pfam" id="PF01740">
    <property type="entry name" value="STAS"/>
    <property type="match status" value="1"/>
</dbReference>
<evidence type="ECO:0000259" key="1">
    <source>
        <dbReference type="PROSITE" id="PS50801"/>
    </source>
</evidence>
<protein>
    <submittedName>
        <fullName evidence="2">STAS domain-containing protein</fullName>
    </submittedName>
</protein>